<name>A0A8J9TAQ1_PHATR</name>
<proteinExistence type="inferred from homology"/>
<dbReference type="GO" id="GO:0008234">
    <property type="term" value="F:cysteine-type peptidase activity"/>
    <property type="evidence" value="ECO:0007669"/>
    <property type="project" value="InterPro"/>
</dbReference>
<evidence type="ECO:0000313" key="7">
    <source>
        <dbReference type="EMBL" id="CAG9287877.1"/>
    </source>
</evidence>
<gene>
    <name evidence="7" type="ORF">PTTT1_LOCUS36851</name>
</gene>
<feature type="chain" id="PRO_5035431714" description="Cysteine protease" evidence="4">
    <location>
        <begin position="32"/>
        <end position="424"/>
    </location>
</feature>
<reference evidence="7" key="1">
    <citation type="submission" date="2022-02" db="EMBL/GenBank/DDBJ databases">
        <authorList>
            <person name="Giguere J D."/>
        </authorList>
    </citation>
    <scope>NUCLEOTIDE SEQUENCE</scope>
    <source>
        <strain evidence="7">CCAP 1055/1</strain>
    </source>
</reference>
<evidence type="ECO:0000256" key="1">
    <source>
        <dbReference type="ARBA" id="ARBA00008455"/>
    </source>
</evidence>
<dbReference type="SUPFAM" id="SSF54001">
    <property type="entry name" value="Cysteine proteinases"/>
    <property type="match status" value="1"/>
</dbReference>
<dbReference type="Pfam" id="PF08246">
    <property type="entry name" value="Inhibitor_I29"/>
    <property type="match status" value="1"/>
</dbReference>
<dbReference type="InterPro" id="IPR039417">
    <property type="entry name" value="Peptidase_C1A_papain-like"/>
</dbReference>
<keyword evidence="2" id="KW-0865">Zymogen</keyword>
<dbReference type="SMART" id="SM00848">
    <property type="entry name" value="Inhibitor_I29"/>
    <property type="match status" value="1"/>
</dbReference>
<dbReference type="Pfam" id="PF00112">
    <property type="entry name" value="Peptidase_C1"/>
    <property type="match status" value="1"/>
</dbReference>
<dbReference type="Gene3D" id="3.90.70.10">
    <property type="entry name" value="Cysteine proteinases"/>
    <property type="match status" value="1"/>
</dbReference>
<dbReference type="InterPro" id="IPR038765">
    <property type="entry name" value="Papain-like_cys_pep_sf"/>
</dbReference>
<organism evidence="7">
    <name type="scientific">Phaeodactylum tricornutum</name>
    <name type="common">Diatom</name>
    <dbReference type="NCBI Taxonomy" id="2850"/>
    <lineage>
        <taxon>Eukaryota</taxon>
        <taxon>Sar</taxon>
        <taxon>Stramenopiles</taxon>
        <taxon>Ochrophyta</taxon>
        <taxon>Bacillariophyta</taxon>
        <taxon>Bacillariophyceae</taxon>
        <taxon>Bacillariophycidae</taxon>
        <taxon>Naviculales</taxon>
        <taxon>Phaeodactylaceae</taxon>
        <taxon>Phaeodactylum</taxon>
    </lineage>
</organism>
<keyword evidence="3" id="KW-1015">Disulfide bond</keyword>
<dbReference type="PANTHER" id="PTHR12411">
    <property type="entry name" value="CYSTEINE PROTEASE FAMILY C1-RELATED"/>
    <property type="match status" value="1"/>
</dbReference>
<comment type="similarity">
    <text evidence="1">Belongs to the peptidase C1 family.</text>
</comment>
<dbReference type="SMART" id="SM00645">
    <property type="entry name" value="Pept_C1"/>
    <property type="match status" value="1"/>
</dbReference>
<feature type="signal peptide" evidence="4">
    <location>
        <begin position="1"/>
        <end position="31"/>
    </location>
</feature>
<evidence type="ECO:0008006" key="8">
    <source>
        <dbReference type="Google" id="ProtNLM"/>
    </source>
</evidence>
<dbReference type="EMBL" id="OU594944">
    <property type="protein sequence ID" value="CAG9287877.1"/>
    <property type="molecule type" value="Genomic_DNA"/>
</dbReference>
<evidence type="ECO:0000256" key="3">
    <source>
        <dbReference type="ARBA" id="ARBA00023157"/>
    </source>
</evidence>
<sequence>MRSANINIRHSELSWRVLLLATLAFLGIATAIRPLTTSDVEVYSFESFVEDFSKTYASPDEYEHRRGIFCRNRDIVLTHNRQRQQHQHQLGVNEFMDATDDEIPKGYEKASNTRATQAIATQRRLNDEQGLESLVLSPVAELPNSVDWRQKGVVTPVKSQGGCGSCWAFATTAMLESHVAIHAGVLFELSTQELVSCMENPLQCGGNGGCTGATAELALEFVRQHGMVQEWEFGYQSYHGAAVNCTLQDVESALLRGANKTHYKGAVASIQGWVALPTNNYTTLMNAVAKVGPVAVSVAATPWALYKEGVFESSMKSEKETNVNHLVVLDGYGTDEETGVDYWLVRNSWGPMWGEDGYIRLKRVDPVSLTDPEMDCGMDVTPSDGVACTIDDKGNSVIPPAVKVCGTSGILFDSSLPLGPYLVK</sequence>
<evidence type="ECO:0000259" key="6">
    <source>
        <dbReference type="SMART" id="SM00848"/>
    </source>
</evidence>
<protein>
    <recommendedName>
        <fullName evidence="8">Cysteine protease</fullName>
    </recommendedName>
</protein>
<dbReference type="InterPro" id="IPR013201">
    <property type="entry name" value="Prot_inhib_I29"/>
</dbReference>
<dbReference type="PROSITE" id="PS00640">
    <property type="entry name" value="THIOL_PROTEASE_ASN"/>
    <property type="match status" value="1"/>
</dbReference>
<feature type="domain" description="Peptidase C1A papain C-terminal" evidence="5">
    <location>
        <begin position="142"/>
        <end position="370"/>
    </location>
</feature>
<dbReference type="Proteomes" id="UP000836788">
    <property type="component" value="Chromosome 3"/>
</dbReference>
<dbReference type="InterPro" id="IPR013128">
    <property type="entry name" value="Peptidase_C1A"/>
</dbReference>
<dbReference type="InterPro" id="IPR000169">
    <property type="entry name" value="Pept_cys_AS"/>
</dbReference>
<dbReference type="PROSITE" id="PS00139">
    <property type="entry name" value="THIOL_PROTEASE_CYS"/>
    <property type="match status" value="1"/>
</dbReference>
<dbReference type="GO" id="GO:0006508">
    <property type="term" value="P:proteolysis"/>
    <property type="evidence" value="ECO:0007669"/>
    <property type="project" value="InterPro"/>
</dbReference>
<evidence type="ECO:0000256" key="2">
    <source>
        <dbReference type="ARBA" id="ARBA00023145"/>
    </source>
</evidence>
<dbReference type="InterPro" id="IPR000668">
    <property type="entry name" value="Peptidase_C1A_C"/>
</dbReference>
<feature type="domain" description="Cathepsin propeptide inhibitor" evidence="6">
    <location>
        <begin position="45"/>
        <end position="103"/>
    </location>
</feature>
<dbReference type="CDD" id="cd02248">
    <property type="entry name" value="Peptidase_C1A"/>
    <property type="match status" value="1"/>
</dbReference>
<dbReference type="AlphaFoldDB" id="A0A8J9TAQ1"/>
<keyword evidence="4" id="KW-0732">Signal</keyword>
<accession>A0A8J9TAQ1</accession>
<evidence type="ECO:0000259" key="5">
    <source>
        <dbReference type="SMART" id="SM00645"/>
    </source>
</evidence>
<dbReference type="InterPro" id="IPR025661">
    <property type="entry name" value="Pept_asp_AS"/>
</dbReference>
<dbReference type="PRINTS" id="PR00705">
    <property type="entry name" value="PAPAIN"/>
</dbReference>
<evidence type="ECO:0000256" key="4">
    <source>
        <dbReference type="SAM" id="SignalP"/>
    </source>
</evidence>